<proteinExistence type="predicted"/>
<name>A0ABD6AF39_9EURY</name>
<comment type="caution">
    <text evidence="2">The sequence shown here is derived from an EMBL/GenBank/DDBJ whole genome shotgun (WGS) entry which is preliminary data.</text>
</comment>
<reference evidence="2 3" key="1">
    <citation type="journal article" date="2019" name="Int. J. Syst. Evol. Microbiol.">
        <title>The Global Catalogue of Microorganisms (GCM) 10K type strain sequencing project: providing services to taxonomists for standard genome sequencing and annotation.</title>
        <authorList>
            <consortium name="The Broad Institute Genomics Platform"/>
            <consortium name="The Broad Institute Genome Sequencing Center for Infectious Disease"/>
            <person name="Wu L."/>
            <person name="Ma J."/>
        </authorList>
    </citation>
    <scope>NUCLEOTIDE SEQUENCE [LARGE SCALE GENOMIC DNA]</scope>
    <source>
        <strain evidence="2 3">PSR21</strain>
    </source>
</reference>
<keyword evidence="3" id="KW-1185">Reference proteome</keyword>
<protein>
    <submittedName>
        <fullName evidence="2">Uncharacterized protein</fullName>
    </submittedName>
</protein>
<dbReference type="GeneID" id="79318010"/>
<gene>
    <name evidence="2" type="ORF">ACFQPE_20680</name>
</gene>
<sequence length="77" mass="7842">MTRERPGPRTGGADDSRPTLIAALVLLGVVVIPLLALSPTDASVAVLAGALGLAASYLATTWAVDRTDVAPQTCVEK</sequence>
<keyword evidence="1" id="KW-0812">Transmembrane</keyword>
<dbReference type="Proteomes" id="UP001596547">
    <property type="component" value="Unassembled WGS sequence"/>
</dbReference>
<dbReference type="EMBL" id="JBHTBF010000004">
    <property type="protein sequence ID" value="MFC7319188.1"/>
    <property type="molecule type" value="Genomic_DNA"/>
</dbReference>
<keyword evidence="1" id="KW-0472">Membrane</keyword>
<evidence type="ECO:0000256" key="1">
    <source>
        <dbReference type="SAM" id="Phobius"/>
    </source>
</evidence>
<organism evidence="2 3">
    <name type="scientific">Halomarina halobia</name>
    <dbReference type="NCBI Taxonomy" id="3033386"/>
    <lineage>
        <taxon>Archaea</taxon>
        <taxon>Methanobacteriati</taxon>
        <taxon>Methanobacteriota</taxon>
        <taxon>Stenosarchaea group</taxon>
        <taxon>Halobacteria</taxon>
        <taxon>Halobacteriales</taxon>
        <taxon>Natronomonadaceae</taxon>
        <taxon>Halomarina</taxon>
    </lineage>
</organism>
<feature type="transmembrane region" description="Helical" evidence="1">
    <location>
        <begin position="44"/>
        <end position="64"/>
    </location>
</feature>
<dbReference type="RefSeq" id="WP_276306778.1">
    <property type="nucleotide sequence ID" value="NZ_CP119994.1"/>
</dbReference>
<evidence type="ECO:0000313" key="2">
    <source>
        <dbReference type="EMBL" id="MFC7319188.1"/>
    </source>
</evidence>
<feature type="transmembrane region" description="Helical" evidence="1">
    <location>
        <begin position="20"/>
        <end position="37"/>
    </location>
</feature>
<dbReference type="AlphaFoldDB" id="A0ABD6AF39"/>
<accession>A0ABD6AF39</accession>
<evidence type="ECO:0000313" key="3">
    <source>
        <dbReference type="Proteomes" id="UP001596547"/>
    </source>
</evidence>
<keyword evidence="1" id="KW-1133">Transmembrane helix</keyword>